<protein>
    <recommendedName>
        <fullName evidence="8">Major facilitator superfamily (MFS) profile domain-containing protein</fullName>
    </recommendedName>
</protein>
<evidence type="ECO:0000256" key="3">
    <source>
        <dbReference type="ARBA" id="ARBA00022692"/>
    </source>
</evidence>
<keyword evidence="4" id="KW-0769">Symport</keyword>
<evidence type="ECO:0000313" key="10">
    <source>
        <dbReference type="Proteomes" id="UP001516400"/>
    </source>
</evidence>
<dbReference type="GO" id="GO:0015293">
    <property type="term" value="F:symporter activity"/>
    <property type="evidence" value="ECO:0007669"/>
    <property type="project" value="UniProtKB-KW"/>
</dbReference>
<feature type="transmembrane region" description="Helical" evidence="7">
    <location>
        <begin position="278"/>
        <end position="300"/>
    </location>
</feature>
<comment type="subcellular location">
    <subcellularLocation>
        <location evidence="1">Membrane</location>
        <topology evidence="1">Multi-pass membrane protein</topology>
    </subcellularLocation>
</comment>
<evidence type="ECO:0000256" key="1">
    <source>
        <dbReference type="ARBA" id="ARBA00004141"/>
    </source>
</evidence>
<name>A0ABD2N2Q8_9CUCU</name>
<dbReference type="InterPro" id="IPR020846">
    <property type="entry name" value="MFS_dom"/>
</dbReference>
<evidence type="ECO:0000256" key="4">
    <source>
        <dbReference type="ARBA" id="ARBA00022847"/>
    </source>
</evidence>
<feature type="transmembrane region" description="Helical" evidence="7">
    <location>
        <begin position="225"/>
        <end position="244"/>
    </location>
</feature>
<gene>
    <name evidence="9" type="ORF">HHI36_014088</name>
</gene>
<keyword evidence="3 7" id="KW-0812">Transmembrane</keyword>
<evidence type="ECO:0000256" key="6">
    <source>
        <dbReference type="ARBA" id="ARBA00023136"/>
    </source>
</evidence>
<evidence type="ECO:0000256" key="2">
    <source>
        <dbReference type="ARBA" id="ARBA00022448"/>
    </source>
</evidence>
<dbReference type="Gene3D" id="1.20.1250.20">
    <property type="entry name" value="MFS general substrate transporter like domains"/>
    <property type="match status" value="2"/>
</dbReference>
<organism evidence="9 10">
    <name type="scientific">Cryptolaemus montrouzieri</name>
    <dbReference type="NCBI Taxonomy" id="559131"/>
    <lineage>
        <taxon>Eukaryota</taxon>
        <taxon>Metazoa</taxon>
        <taxon>Ecdysozoa</taxon>
        <taxon>Arthropoda</taxon>
        <taxon>Hexapoda</taxon>
        <taxon>Insecta</taxon>
        <taxon>Pterygota</taxon>
        <taxon>Neoptera</taxon>
        <taxon>Endopterygota</taxon>
        <taxon>Coleoptera</taxon>
        <taxon>Polyphaga</taxon>
        <taxon>Cucujiformia</taxon>
        <taxon>Coccinelloidea</taxon>
        <taxon>Coccinellidae</taxon>
        <taxon>Scymninae</taxon>
        <taxon>Scymnini</taxon>
        <taxon>Cryptolaemus</taxon>
    </lineage>
</organism>
<dbReference type="PROSITE" id="PS50850">
    <property type="entry name" value="MFS"/>
    <property type="match status" value="1"/>
</dbReference>
<evidence type="ECO:0000256" key="5">
    <source>
        <dbReference type="ARBA" id="ARBA00022989"/>
    </source>
</evidence>
<feature type="transmembrane region" description="Helical" evidence="7">
    <location>
        <begin position="187"/>
        <end position="213"/>
    </location>
</feature>
<dbReference type="InterPro" id="IPR036259">
    <property type="entry name" value="MFS_trans_sf"/>
</dbReference>
<sequence>MGITSIFTYSLPQLTEQFGYYGIIFCRMIQGFCQGIVYPMLANFLSKWVPEEERSFATTFVYAGGDLGTVIATALAGYYASSRLGWPFTFLLYGILGGIWTIMFAIFGSNSPETHRGISEHEVWHITKGKKPNKQTKKTPWKKIFTSLPVWSLWICTISSYWGYWILSMEVPLFMSDILGFNISLDSFYMTLVYFVSWLMSFPSGGCTQFIINRNIATVGNTRKIINSIAFFIPGLCLIGIGVIQGSDYRRCVTLLIVAIIFDSFQYSSYYPNYIDISPHYCGTLFGIGQWVATVFTIFCPLLRNSTLREREQYSSQWENLFLYTAAMYFISNIIYLIFGTGKIQEWNFYDEEDDDDANESTMLLFQRTKNEGP</sequence>
<feature type="transmembrane region" description="Helical" evidence="7">
    <location>
        <begin position="56"/>
        <end position="80"/>
    </location>
</feature>
<accession>A0ABD2N2Q8</accession>
<dbReference type="GO" id="GO:0016020">
    <property type="term" value="C:membrane"/>
    <property type="evidence" value="ECO:0007669"/>
    <property type="project" value="UniProtKB-SubCell"/>
</dbReference>
<keyword evidence="6 7" id="KW-0472">Membrane</keyword>
<feature type="transmembrane region" description="Helical" evidence="7">
    <location>
        <begin position="86"/>
        <end position="107"/>
    </location>
</feature>
<evidence type="ECO:0000313" key="9">
    <source>
        <dbReference type="EMBL" id="KAL3272621.1"/>
    </source>
</evidence>
<dbReference type="PANTHER" id="PTHR11662:SF280">
    <property type="entry name" value="FI21844P1-RELATED"/>
    <property type="match status" value="1"/>
</dbReference>
<dbReference type="EMBL" id="JABFTP020000062">
    <property type="protein sequence ID" value="KAL3272621.1"/>
    <property type="molecule type" value="Genomic_DNA"/>
</dbReference>
<feature type="transmembrane region" description="Helical" evidence="7">
    <location>
        <begin position="20"/>
        <end position="44"/>
    </location>
</feature>
<evidence type="ECO:0000259" key="8">
    <source>
        <dbReference type="PROSITE" id="PS50850"/>
    </source>
</evidence>
<dbReference type="Pfam" id="PF07690">
    <property type="entry name" value="MFS_1"/>
    <property type="match status" value="1"/>
</dbReference>
<evidence type="ECO:0000256" key="7">
    <source>
        <dbReference type="SAM" id="Phobius"/>
    </source>
</evidence>
<dbReference type="PANTHER" id="PTHR11662">
    <property type="entry name" value="SOLUTE CARRIER FAMILY 17"/>
    <property type="match status" value="1"/>
</dbReference>
<reference evidence="9 10" key="1">
    <citation type="journal article" date="2021" name="BMC Biol.">
        <title>Horizontally acquired antibacterial genes associated with adaptive radiation of ladybird beetles.</title>
        <authorList>
            <person name="Li H.S."/>
            <person name="Tang X.F."/>
            <person name="Huang Y.H."/>
            <person name="Xu Z.Y."/>
            <person name="Chen M.L."/>
            <person name="Du X.Y."/>
            <person name="Qiu B.Y."/>
            <person name="Chen P.T."/>
            <person name="Zhang W."/>
            <person name="Slipinski A."/>
            <person name="Escalona H.E."/>
            <person name="Waterhouse R.M."/>
            <person name="Zwick A."/>
            <person name="Pang H."/>
        </authorList>
    </citation>
    <scope>NUCLEOTIDE SEQUENCE [LARGE SCALE GENOMIC DNA]</scope>
    <source>
        <strain evidence="9">SYSU2018</strain>
    </source>
</reference>
<keyword evidence="10" id="KW-1185">Reference proteome</keyword>
<keyword evidence="2" id="KW-0813">Transport</keyword>
<feature type="domain" description="Major facilitator superfamily (MFS) profile" evidence="8">
    <location>
        <begin position="1"/>
        <end position="344"/>
    </location>
</feature>
<dbReference type="InterPro" id="IPR050382">
    <property type="entry name" value="MFS_Na/Anion_cotransporter"/>
</dbReference>
<dbReference type="FunFam" id="1.20.1250.20:FF:000003">
    <property type="entry name" value="Solute carrier family 17 member 3"/>
    <property type="match status" value="1"/>
</dbReference>
<dbReference type="SUPFAM" id="SSF103473">
    <property type="entry name" value="MFS general substrate transporter"/>
    <property type="match status" value="1"/>
</dbReference>
<dbReference type="AlphaFoldDB" id="A0ABD2N2Q8"/>
<feature type="transmembrane region" description="Helical" evidence="7">
    <location>
        <begin position="144"/>
        <end position="167"/>
    </location>
</feature>
<proteinExistence type="predicted"/>
<dbReference type="Proteomes" id="UP001516400">
    <property type="component" value="Unassembled WGS sequence"/>
</dbReference>
<feature type="transmembrane region" description="Helical" evidence="7">
    <location>
        <begin position="321"/>
        <end position="339"/>
    </location>
</feature>
<dbReference type="InterPro" id="IPR011701">
    <property type="entry name" value="MFS"/>
</dbReference>
<keyword evidence="5 7" id="KW-1133">Transmembrane helix</keyword>
<comment type="caution">
    <text evidence="9">The sequence shown here is derived from an EMBL/GenBank/DDBJ whole genome shotgun (WGS) entry which is preliminary data.</text>
</comment>